<evidence type="ECO:0008006" key="5">
    <source>
        <dbReference type="Google" id="ProtNLM"/>
    </source>
</evidence>
<evidence type="ECO:0000313" key="4">
    <source>
        <dbReference type="Proteomes" id="UP000297429"/>
    </source>
</evidence>
<evidence type="ECO:0000313" key="1">
    <source>
        <dbReference type="EMBL" id="RLJ80546.1"/>
    </source>
</evidence>
<dbReference type="EMBL" id="RCCK01000010">
    <property type="protein sequence ID" value="RLJ80546.1"/>
    <property type="molecule type" value="Genomic_DNA"/>
</dbReference>
<protein>
    <recommendedName>
        <fullName evidence="5">Cold-shock protein</fullName>
    </recommendedName>
</protein>
<evidence type="ECO:0000313" key="3">
    <source>
        <dbReference type="Proteomes" id="UP000273898"/>
    </source>
</evidence>
<organism evidence="1 3">
    <name type="scientific">Pedobacter alluvionis</name>
    <dbReference type="NCBI Taxonomy" id="475253"/>
    <lineage>
        <taxon>Bacteria</taxon>
        <taxon>Pseudomonadati</taxon>
        <taxon>Bacteroidota</taxon>
        <taxon>Sphingobacteriia</taxon>
        <taxon>Sphingobacteriales</taxon>
        <taxon>Sphingobacteriaceae</taxon>
        <taxon>Pedobacter</taxon>
    </lineage>
</organism>
<dbReference type="Proteomes" id="UP000297429">
    <property type="component" value="Unassembled WGS sequence"/>
</dbReference>
<dbReference type="InterPro" id="IPR012340">
    <property type="entry name" value="NA-bd_OB-fold"/>
</dbReference>
<keyword evidence="4" id="KW-1185">Reference proteome</keyword>
<dbReference type="OrthoDB" id="772988at2"/>
<dbReference type="SUPFAM" id="SSF50249">
    <property type="entry name" value="Nucleic acid-binding proteins"/>
    <property type="match status" value="1"/>
</dbReference>
<dbReference type="Proteomes" id="UP000273898">
    <property type="component" value="Unassembled WGS sequence"/>
</dbReference>
<accession>A0A497YDI4</accession>
<dbReference type="EMBL" id="SOPX01000002">
    <property type="protein sequence ID" value="TFB31814.1"/>
    <property type="molecule type" value="Genomic_DNA"/>
</dbReference>
<sequence length="71" mass="8042">MGVNRKGDVIQIDFENGHGIIIDENGQDIHFQLDDVSDRININSKIVFEIELHERGLVAVNVKLAMEEIKV</sequence>
<dbReference type="RefSeq" id="WP_121283142.1">
    <property type="nucleotide sequence ID" value="NZ_RCCK01000010.1"/>
</dbReference>
<name>A0A497YDI4_9SPHI</name>
<dbReference type="Gene3D" id="2.40.50.140">
    <property type="entry name" value="Nucleic acid-binding proteins"/>
    <property type="match status" value="1"/>
</dbReference>
<evidence type="ECO:0000313" key="2">
    <source>
        <dbReference type="EMBL" id="TFB31814.1"/>
    </source>
</evidence>
<gene>
    <name evidence="1" type="ORF">BCL90_1328</name>
    <name evidence="2" type="ORF">E3V97_14640</name>
</gene>
<proteinExistence type="predicted"/>
<comment type="caution">
    <text evidence="1">The sequence shown here is derived from an EMBL/GenBank/DDBJ whole genome shotgun (WGS) entry which is preliminary data.</text>
</comment>
<reference evidence="1 3" key="1">
    <citation type="submission" date="2018-10" db="EMBL/GenBank/DDBJ databases">
        <title>Genomic Encyclopedia of Archaeal and Bacterial Type Strains, Phase II (KMG-II): from individual species to whole genera.</title>
        <authorList>
            <person name="Goeker M."/>
        </authorList>
    </citation>
    <scope>NUCLEOTIDE SEQUENCE [LARGE SCALE GENOMIC DNA]</scope>
    <source>
        <strain evidence="1 3">DSM 19624</strain>
    </source>
</reference>
<reference evidence="2 4" key="2">
    <citation type="submission" date="2019-03" db="EMBL/GenBank/DDBJ databases">
        <authorList>
            <person name="He R.-H."/>
        </authorList>
    </citation>
    <scope>NUCLEOTIDE SEQUENCE [LARGE SCALE GENOMIC DNA]</scope>
    <source>
        <strain evidence="2 4">DSM 19624</strain>
    </source>
</reference>
<dbReference type="AlphaFoldDB" id="A0A497YDI4"/>